<feature type="domain" description="PA" evidence="12">
    <location>
        <begin position="532"/>
        <end position="599"/>
    </location>
</feature>
<dbReference type="InterPro" id="IPR001842">
    <property type="entry name" value="Peptidase_M36"/>
</dbReference>
<reference evidence="13" key="1">
    <citation type="submission" date="2021-01" db="EMBL/GenBank/DDBJ databases">
        <authorList>
            <person name="Corre E."/>
            <person name="Pelletier E."/>
            <person name="Niang G."/>
            <person name="Scheremetjew M."/>
            <person name="Finn R."/>
            <person name="Kale V."/>
            <person name="Holt S."/>
            <person name="Cochrane G."/>
            <person name="Meng A."/>
            <person name="Brown T."/>
            <person name="Cohen L."/>
        </authorList>
    </citation>
    <scope>NUCLEOTIDE SEQUENCE</scope>
    <source>
        <strain evidence="13">SM1012Den-03</strain>
    </source>
</reference>
<dbReference type="Gene3D" id="3.50.30.30">
    <property type="match status" value="2"/>
</dbReference>
<evidence type="ECO:0000256" key="4">
    <source>
        <dbReference type="ARBA" id="ARBA00022525"/>
    </source>
</evidence>
<evidence type="ECO:0000256" key="10">
    <source>
        <dbReference type="ARBA" id="ARBA00023145"/>
    </source>
</evidence>
<dbReference type="SUPFAM" id="SSF55486">
    <property type="entry name" value="Metalloproteases ('zincins'), catalytic domain"/>
    <property type="match status" value="1"/>
</dbReference>
<dbReference type="GO" id="GO:0004222">
    <property type="term" value="F:metalloendopeptidase activity"/>
    <property type="evidence" value="ECO:0007669"/>
    <property type="project" value="InterPro"/>
</dbReference>
<evidence type="ECO:0000256" key="6">
    <source>
        <dbReference type="ARBA" id="ARBA00022723"/>
    </source>
</evidence>
<keyword evidence="7" id="KW-0378">Hydrolase</keyword>
<dbReference type="Pfam" id="PF02128">
    <property type="entry name" value="Peptidase_M36"/>
    <property type="match status" value="1"/>
</dbReference>
<evidence type="ECO:0000256" key="7">
    <source>
        <dbReference type="ARBA" id="ARBA00022801"/>
    </source>
</evidence>
<evidence type="ECO:0000259" key="12">
    <source>
        <dbReference type="Pfam" id="PF02225"/>
    </source>
</evidence>
<keyword evidence="6" id="KW-0479">Metal-binding</keyword>
<gene>
    <name evidence="13" type="ORF">SMAR0320_LOCUS10056</name>
</gene>
<dbReference type="InterPro" id="IPR050371">
    <property type="entry name" value="Fungal_virulence_M36"/>
</dbReference>
<proteinExistence type="inferred from homology"/>
<feature type="region of interest" description="Disordered" evidence="11">
    <location>
        <begin position="1314"/>
        <end position="1353"/>
    </location>
</feature>
<keyword evidence="4" id="KW-0964">Secreted</keyword>
<evidence type="ECO:0000256" key="2">
    <source>
        <dbReference type="ARBA" id="ARBA00004613"/>
    </source>
</evidence>
<feature type="compositionally biased region" description="Low complexity" evidence="11">
    <location>
        <begin position="1334"/>
        <end position="1353"/>
    </location>
</feature>
<comment type="cofactor">
    <cofactor evidence="1">
        <name>Zn(2+)</name>
        <dbReference type="ChEBI" id="CHEBI:29105"/>
    </cofactor>
</comment>
<dbReference type="InterPro" id="IPR046450">
    <property type="entry name" value="PA_dom_sf"/>
</dbReference>
<keyword evidence="5" id="KW-0645">Protease</keyword>
<name>A0A7S2LB63_9STRA</name>
<dbReference type="CDD" id="cd09596">
    <property type="entry name" value="M36"/>
    <property type="match status" value="1"/>
</dbReference>
<dbReference type="EMBL" id="HBGZ01014071">
    <property type="protein sequence ID" value="CAD9600219.1"/>
    <property type="molecule type" value="Transcribed_RNA"/>
</dbReference>
<organism evidence="13">
    <name type="scientific">Skeletonema marinoi</name>
    <dbReference type="NCBI Taxonomy" id="267567"/>
    <lineage>
        <taxon>Eukaryota</taxon>
        <taxon>Sar</taxon>
        <taxon>Stramenopiles</taxon>
        <taxon>Ochrophyta</taxon>
        <taxon>Bacillariophyta</taxon>
        <taxon>Coscinodiscophyceae</taxon>
        <taxon>Thalassiosirophycidae</taxon>
        <taxon>Thalassiosirales</taxon>
        <taxon>Skeletonemataceae</taxon>
        <taxon>Skeletonema</taxon>
        <taxon>Skeletonema marinoi-dohrnii complex</taxon>
    </lineage>
</organism>
<evidence type="ECO:0000256" key="1">
    <source>
        <dbReference type="ARBA" id="ARBA00001947"/>
    </source>
</evidence>
<dbReference type="SUPFAM" id="SSF52025">
    <property type="entry name" value="PA domain"/>
    <property type="match status" value="2"/>
</dbReference>
<dbReference type="Gene3D" id="1.10.390.10">
    <property type="entry name" value="Neutral Protease Domain 2"/>
    <property type="match status" value="1"/>
</dbReference>
<dbReference type="Pfam" id="PF02225">
    <property type="entry name" value="PA"/>
    <property type="match status" value="2"/>
</dbReference>
<dbReference type="InterPro" id="IPR003137">
    <property type="entry name" value="PA_domain"/>
</dbReference>
<dbReference type="InterPro" id="IPR027268">
    <property type="entry name" value="Peptidase_M4/M1_CTD_sf"/>
</dbReference>
<dbReference type="Gene3D" id="3.10.170.10">
    <property type="match status" value="1"/>
</dbReference>
<evidence type="ECO:0000256" key="9">
    <source>
        <dbReference type="ARBA" id="ARBA00023049"/>
    </source>
</evidence>
<keyword evidence="10" id="KW-0865">Zymogen</keyword>
<accession>A0A7S2LB63</accession>
<sequence>MNYALLKRGVAALCCAAYFQLFNSRVVLPSDDLLLNHARAQEISAAAEAVRNAAVAHPHTFGIEKADVTTLRTVDSVPSARPGYRHVYVAQEVNGIPISNTLLSTIVKQGIDGSDIGKDPYNNLRTSGASDGTSTRTQVVKIVSSKQASPLVKNAENCVDTNVPTLTVEEALTLAVNEVLGVNITSFRRRVLEESDTANERQKSVFEAEADDILPNDSHCQLAYWSIADNHSTDNCNIRLSWSCMIKPNSTSYMEVLIDASEGDILHVIKFGQTEENNDVITRQQTDPSRRRLSTFSAVPYPNENPCPSCAQYSLNVGESGLDVEDIEPLSLVMDPEYLPSSPKGWLTVGNVIYDKTQGNNARAAFNVNEGLVDFYNSGETVDMTDKDGSVFDYSNQDVIPENMLDSREAAVVNAFYWTNIMHDILYQYGFTEESGNFQEDNFGLGGKEGDSVVVEVKETAAFNNAVFLPTVDGDNPIMILFLFLRSNAKVVLKVADEEYAAAPAAFGPTEYNITGANVIFSNGIECEPVKDNAYRGAIVLIERGTCVFTVKVNNAFDRGAAGVIVMDNVDAGSLFSMQGTDPTKIPSVSITKKDGERLKKTLPTSNSVLAVENPDLIIRDSAFDNGIIIHEMCHGLTTRLTGGPSNQVCVDPRRSKETGSEGWSDFCTLFVTATNTTERTRTIGSFASWSHEGIRIFPYSTDMTINPSTYNYINAAAKASGGDATHYVGTIFGTVLWDLYWNVIDFEEKNGRLGFNTNKYESGVGGSNIAMQLVVEGLKTQPCYPSFVDSRDAILTSDQILYDEEYTCVIWETFARRGLGESAVGSRLGTINVQEAFDVPKYCLGPYISLTSINYAIVSGDSDEYIDNCEILKTTITLKNTGIGNFTDVQLVKVASNSSTPTILNQLPMQLIDLPEKASISVEIDFIVDGLTYGEPLELEAQISAAEVTEPVSISIVFDTETSTDVVMKDSVTWDFEDGGNGFAGIDGYFFLEASRSVLTVDGVPFYSPAALFGKISKCLLLLKVVCYFPPTHSSFFESCIVGPQNYTLVDLVIIDGQGLECEPVNDDNYAGSVVLIERGECNFVDKVFNAQNRGASAVIVINNVNANPHNMAGKSNDIQIPSAMISVSDGGTIKQNIETSLASLSFDATKIETLSSSLAQNTQCNRVRSPAFLLKDDSAISIWVSFGIKGITAGAELYDRANIGLFNGKDRVTITPDGGEKYNSNDEVSTLVSCPAPGDVGWREDTGPVFKEVVFSSKSLQDANMIGQMVQLDIALATGLLSYGSFFSIQKVEMENVGILAADEGDGLCAMPSEAPSRIPSMSPSHAPSRIPSMSPSREPSLESSTEPSSFPFGILRSDTISDSVIDSSVTSSSMQLNDTIALVLLVIFGVFTIIA</sequence>
<evidence type="ECO:0000256" key="5">
    <source>
        <dbReference type="ARBA" id="ARBA00022670"/>
    </source>
</evidence>
<dbReference type="GO" id="GO:0006508">
    <property type="term" value="P:proteolysis"/>
    <property type="evidence" value="ECO:0007669"/>
    <property type="project" value="UniProtKB-KW"/>
</dbReference>
<dbReference type="CDD" id="cd04818">
    <property type="entry name" value="PA_subtilisin_1"/>
    <property type="match status" value="2"/>
</dbReference>
<dbReference type="GO" id="GO:0008270">
    <property type="term" value="F:zinc ion binding"/>
    <property type="evidence" value="ECO:0007669"/>
    <property type="project" value="InterPro"/>
</dbReference>
<feature type="domain" description="PA" evidence="12">
    <location>
        <begin position="1059"/>
        <end position="1132"/>
    </location>
</feature>
<keyword evidence="9" id="KW-0482">Metalloprotease</keyword>
<comment type="similarity">
    <text evidence="3">Belongs to the peptidase M36 family.</text>
</comment>
<keyword evidence="8" id="KW-0862">Zinc</keyword>
<evidence type="ECO:0000256" key="8">
    <source>
        <dbReference type="ARBA" id="ARBA00022833"/>
    </source>
</evidence>
<protein>
    <recommendedName>
        <fullName evidence="12">PA domain-containing protein</fullName>
    </recommendedName>
</protein>
<evidence type="ECO:0000256" key="11">
    <source>
        <dbReference type="SAM" id="MobiDB-lite"/>
    </source>
</evidence>
<comment type="subcellular location">
    <subcellularLocation>
        <location evidence="2">Secreted</location>
    </subcellularLocation>
</comment>
<evidence type="ECO:0000313" key="13">
    <source>
        <dbReference type="EMBL" id="CAD9600219.1"/>
    </source>
</evidence>
<evidence type="ECO:0000256" key="3">
    <source>
        <dbReference type="ARBA" id="ARBA00006006"/>
    </source>
</evidence>
<dbReference type="PANTHER" id="PTHR33478:SF1">
    <property type="entry name" value="EXTRACELLULAR METALLOPROTEINASE MEP"/>
    <property type="match status" value="1"/>
</dbReference>
<dbReference type="GO" id="GO:0005615">
    <property type="term" value="C:extracellular space"/>
    <property type="evidence" value="ECO:0007669"/>
    <property type="project" value="InterPro"/>
</dbReference>
<dbReference type="PANTHER" id="PTHR33478">
    <property type="entry name" value="EXTRACELLULAR METALLOPROTEINASE MEP"/>
    <property type="match status" value="1"/>
</dbReference>